<proteinExistence type="inferred from homology"/>
<organism evidence="10 11">
    <name type="scientific">Marinagarivorans cellulosilyticus</name>
    <dbReference type="NCBI Taxonomy" id="2721545"/>
    <lineage>
        <taxon>Bacteria</taxon>
        <taxon>Pseudomonadati</taxon>
        <taxon>Pseudomonadota</taxon>
        <taxon>Gammaproteobacteria</taxon>
        <taxon>Cellvibrionales</taxon>
        <taxon>Cellvibrionaceae</taxon>
        <taxon>Marinagarivorans</taxon>
    </lineage>
</organism>
<evidence type="ECO:0000256" key="5">
    <source>
        <dbReference type="ARBA" id="ARBA00022837"/>
    </source>
</evidence>
<evidence type="ECO:0000313" key="10">
    <source>
        <dbReference type="EMBL" id="BCD97127.1"/>
    </source>
</evidence>
<feature type="domain" description="PilY1 beta-propeller" evidence="9">
    <location>
        <begin position="598"/>
        <end position="843"/>
    </location>
</feature>
<keyword evidence="11" id="KW-1185">Reference proteome</keyword>
<feature type="compositionally biased region" description="Basic and acidic residues" evidence="7">
    <location>
        <begin position="460"/>
        <end position="473"/>
    </location>
</feature>
<keyword evidence="3" id="KW-1029">Fimbrium biogenesis</keyword>
<gene>
    <name evidence="10" type="ORF">MARGE09_P1327</name>
</gene>
<protein>
    <submittedName>
        <fullName evidence="10">Type IV pilus assembly protein PilY1</fullName>
    </submittedName>
</protein>
<dbReference type="Gene3D" id="2.130.10.10">
    <property type="entry name" value="YVTN repeat-like/Quinoprotein amine dehydrogenase"/>
    <property type="match status" value="1"/>
</dbReference>
<evidence type="ECO:0000256" key="6">
    <source>
        <dbReference type="ARBA" id="ARBA00023263"/>
    </source>
</evidence>
<dbReference type="Pfam" id="PF05567">
    <property type="entry name" value="T4P_PilY1"/>
    <property type="match status" value="1"/>
</dbReference>
<evidence type="ECO:0000256" key="3">
    <source>
        <dbReference type="ARBA" id="ARBA00022558"/>
    </source>
</evidence>
<dbReference type="AlphaFoldDB" id="A0AAN2BJN3"/>
<comment type="similarity">
    <text evidence="2">Belongs to the PilY1 family.</text>
</comment>
<feature type="chain" id="PRO_5042849762" evidence="8">
    <location>
        <begin position="22"/>
        <end position="1078"/>
    </location>
</feature>
<evidence type="ECO:0000259" key="9">
    <source>
        <dbReference type="Pfam" id="PF05567"/>
    </source>
</evidence>
<feature type="signal peptide" evidence="8">
    <location>
        <begin position="1"/>
        <end position="21"/>
    </location>
</feature>
<evidence type="ECO:0000313" key="11">
    <source>
        <dbReference type="Proteomes" id="UP001320119"/>
    </source>
</evidence>
<evidence type="ECO:0000256" key="4">
    <source>
        <dbReference type="ARBA" id="ARBA00022723"/>
    </source>
</evidence>
<dbReference type="RefSeq" id="WP_236986603.1">
    <property type="nucleotide sequence ID" value="NZ_AP023086.1"/>
</dbReference>
<dbReference type="InterPro" id="IPR015943">
    <property type="entry name" value="WD40/YVTN_repeat-like_dom_sf"/>
</dbReference>
<keyword evidence="5" id="KW-0106">Calcium</keyword>
<feature type="region of interest" description="Disordered" evidence="7">
    <location>
        <begin position="460"/>
        <end position="491"/>
    </location>
</feature>
<name>A0AAN2BJN3_9GAMM</name>
<dbReference type="SUPFAM" id="SSF50998">
    <property type="entry name" value="Quinoprotein alcohol dehydrogenase-like"/>
    <property type="match status" value="1"/>
</dbReference>
<dbReference type="Proteomes" id="UP001320119">
    <property type="component" value="Chromosome"/>
</dbReference>
<dbReference type="InterPro" id="IPR011047">
    <property type="entry name" value="Quinoprotein_ADH-like_sf"/>
</dbReference>
<dbReference type="KEGG" id="marq:MARGE09_P1327"/>
<evidence type="ECO:0000256" key="7">
    <source>
        <dbReference type="SAM" id="MobiDB-lite"/>
    </source>
</evidence>
<dbReference type="InterPro" id="IPR008707">
    <property type="entry name" value="B-propeller_PilY1"/>
</dbReference>
<accession>A0AAN2BJN3</accession>
<evidence type="ECO:0000256" key="2">
    <source>
        <dbReference type="ARBA" id="ARBA00008387"/>
    </source>
</evidence>
<comment type="subcellular location">
    <subcellularLocation>
        <location evidence="1">Fimbrium</location>
    </subcellularLocation>
</comment>
<sequence length="1078" mass="115914">MKFQKLILALALGIFANSAIGDDTDIYVNNSNSAGAPYLMFMMDYRQDLSGPYCQDGRQNNCKDILNTDDGLPLLQALDAMVNGVPGDGDGDGIGDSAAAAASDGDANFDGLRDSAADMDDFEAKKIEALVAVTRAVFEKFDGINVGMMIPNDNGGGTVLRGYQEFQAGDANGAKAGLVDLLLQFPLPRQGNDYHESQPKEMHMEWYQYINGGTVLQGKDTSRNFDGTNTPAPDSSIITGNRYNSPFAANPSDFECTKFYQVYATSGNEGGTDNHLNSEIEAAFNASATSNFESMMDYMTNNDVLTLASGDQKLKSWIIQVGDSAAKADDWAQAAGTSNQYMEVSKGADLVDVQATLEAAFIEALSVSTTFVAASVPVNVFNRIQTLDNFYIALFEAQTNERWYGNIKKFKLKDTSLPTDGIFDEIVDVNSNAAFNTNDGRVKYEALSFWTDASALPTADPDKSEVDGRDGRTVNRGGVGQNIPQFNTSNVSLTNTNGSRQLFIEPSSGSTFDVFNAANTLSADTQRAILNLGASDPISASTLLSTIETVAWARGRDVDDEDNDNDVDESRSWLLGDAIHSRPLALNYGATSGYSESNPNIRLFMGTNDGFFHIFENTDTNGAESGKEIFAFIPRESLPILKQIRDNNGSNRHPYGVDGEPVAFVNDTDNDGTIESGEEVYVYVGMRRGGNSYYALDVSNPNATPSLKWKITQGGDFSELGMTFSTPVVTKVRYESTARDVLIFGGGFDTQNDTPVKLSENPSSALQGAAIYIVDARTGALIWKVTGGSGGNSQTHLYHPKMLHSIPSQVAALDSDQNGITDRLYVGDLSGLVWRIDLPEGNTASHRLTWQASVLADLDDNSEAEDRRMFHAPDVVQSKDDQGSYDGILIATGDRANPLETADENFMFFIKDRNTVSGSPDTSIPFEDDNIVDVTACVTGAESGCGLLNLQNGWKISLSSSGEKGLASPLVAAGKVFFTSYEPSNGSSCEPAEGSGQLYVVNLKDGTAAYSTLGRPIDIGPGIPPAVTAIGNDTLIIPSAGIVKLEQDVPSNDKTKLIEAGGKPMHIIYWRETGIDDL</sequence>
<keyword evidence="4" id="KW-0479">Metal-binding</keyword>
<keyword evidence="8" id="KW-0732">Signal</keyword>
<dbReference type="GO" id="GO:0009289">
    <property type="term" value="C:pilus"/>
    <property type="evidence" value="ECO:0007669"/>
    <property type="project" value="UniProtKB-SubCell"/>
</dbReference>
<evidence type="ECO:0000256" key="1">
    <source>
        <dbReference type="ARBA" id="ARBA00004561"/>
    </source>
</evidence>
<dbReference type="EMBL" id="AP023086">
    <property type="protein sequence ID" value="BCD97127.1"/>
    <property type="molecule type" value="Genomic_DNA"/>
</dbReference>
<reference evidence="10 11" key="1">
    <citation type="journal article" date="2022" name="IScience">
        <title>An ultrasensitive nanofiber-based assay for enzymatic hydrolysis and deep-sea microbial degradation of cellulose.</title>
        <authorList>
            <person name="Tsudome M."/>
            <person name="Tachioka M."/>
            <person name="Miyazaki M."/>
            <person name="Uchimura K."/>
            <person name="Tsuda M."/>
            <person name="Takaki Y."/>
            <person name="Deguchi S."/>
        </authorList>
    </citation>
    <scope>NUCLEOTIDE SEQUENCE [LARGE SCALE GENOMIC DNA]</scope>
    <source>
        <strain evidence="10 11">GE09</strain>
    </source>
</reference>
<evidence type="ECO:0000256" key="8">
    <source>
        <dbReference type="SAM" id="SignalP"/>
    </source>
</evidence>
<dbReference type="GO" id="GO:0046872">
    <property type="term" value="F:metal ion binding"/>
    <property type="evidence" value="ECO:0007669"/>
    <property type="project" value="UniProtKB-KW"/>
</dbReference>
<feature type="compositionally biased region" description="Polar residues" evidence="7">
    <location>
        <begin position="482"/>
        <end position="491"/>
    </location>
</feature>
<keyword evidence="6" id="KW-0281">Fimbrium</keyword>